<dbReference type="RefSeq" id="WP_284100469.1">
    <property type="nucleotide sequence ID" value="NZ_JARRAF010000008.1"/>
</dbReference>
<dbReference type="InterPro" id="IPR009057">
    <property type="entry name" value="Homeodomain-like_sf"/>
</dbReference>
<reference evidence="2" key="1">
    <citation type="submission" date="2023-03" db="EMBL/GenBank/DDBJ databases">
        <title>Chitinimonas shenzhenensis gen. nov., sp. nov., a novel member of family Burkholderiaceae isolated from activated sludge collected in Shen Zhen, China.</title>
        <authorList>
            <person name="Wang X."/>
        </authorList>
    </citation>
    <scope>NUCLEOTIDE SEQUENCE</scope>
    <source>
        <strain evidence="2">DQS-5</strain>
    </source>
</reference>
<keyword evidence="3" id="KW-1185">Reference proteome</keyword>
<dbReference type="SUPFAM" id="SSF46689">
    <property type="entry name" value="Homeodomain-like"/>
    <property type="match status" value="1"/>
</dbReference>
<protein>
    <submittedName>
        <fullName evidence="2">Mor transcription activator family protein</fullName>
    </submittedName>
</protein>
<accession>A0ABT7DVS4</accession>
<evidence type="ECO:0000259" key="1">
    <source>
        <dbReference type="Pfam" id="PF08765"/>
    </source>
</evidence>
<dbReference type="Proteomes" id="UP001172778">
    <property type="component" value="Unassembled WGS sequence"/>
</dbReference>
<evidence type="ECO:0000313" key="3">
    <source>
        <dbReference type="Proteomes" id="UP001172778"/>
    </source>
</evidence>
<feature type="domain" description="Mor transcription activator" evidence="1">
    <location>
        <begin position="11"/>
        <end position="89"/>
    </location>
</feature>
<gene>
    <name evidence="2" type="ORF">PZA18_08875</name>
</gene>
<dbReference type="InterPro" id="IPR014875">
    <property type="entry name" value="Mor_transcription_activator"/>
</dbReference>
<dbReference type="Gene3D" id="1.10.10.60">
    <property type="entry name" value="Homeodomain-like"/>
    <property type="match status" value="1"/>
</dbReference>
<dbReference type="Pfam" id="PF08765">
    <property type="entry name" value="Mor"/>
    <property type="match status" value="1"/>
</dbReference>
<evidence type="ECO:0000313" key="2">
    <source>
        <dbReference type="EMBL" id="MDK2124159.1"/>
    </source>
</evidence>
<proteinExistence type="predicted"/>
<organism evidence="2 3">
    <name type="scientific">Parachitinimonas caeni</name>
    <dbReference type="NCBI Taxonomy" id="3031301"/>
    <lineage>
        <taxon>Bacteria</taxon>
        <taxon>Pseudomonadati</taxon>
        <taxon>Pseudomonadota</taxon>
        <taxon>Betaproteobacteria</taxon>
        <taxon>Neisseriales</taxon>
        <taxon>Chitinibacteraceae</taxon>
        <taxon>Parachitinimonas</taxon>
    </lineage>
</organism>
<comment type="caution">
    <text evidence="2">The sequence shown here is derived from an EMBL/GenBank/DDBJ whole genome shotgun (WGS) entry which is preliminary data.</text>
</comment>
<sequence>MTTEARLLLQQAMTDVLRHSLPSSVPVNQLAAVVVEQMCRQMGGEAWYIPAPDRAPRDAAIRRDFNGRNRDALCRQYGLSRSRFYEIIQTRNPR</sequence>
<name>A0ABT7DVS4_9NEIS</name>
<dbReference type="EMBL" id="JARRAF010000008">
    <property type="protein sequence ID" value="MDK2124159.1"/>
    <property type="molecule type" value="Genomic_DNA"/>
</dbReference>